<dbReference type="Proteomes" id="UP000053201">
    <property type="component" value="Unassembled WGS sequence"/>
</dbReference>
<evidence type="ECO:0000313" key="3">
    <source>
        <dbReference type="Proteomes" id="UP000053201"/>
    </source>
</evidence>
<evidence type="ECO:0000256" key="1">
    <source>
        <dbReference type="SAM" id="MobiDB-lite"/>
    </source>
</evidence>
<dbReference type="STRING" id="645134.A0A0L0H8W1"/>
<sequence>MAQGGLKKSGASKPSLATKKAQKPSLGPKKREGKYIAPKSKALITQKNLQKKLAAKAIVQTEQLMAARAGATGKLTIMKSVAQKAKAEQDKAKKGKK</sequence>
<dbReference type="EMBL" id="KQ257462">
    <property type="protein sequence ID" value="KNC97975.1"/>
    <property type="molecule type" value="Genomic_DNA"/>
</dbReference>
<dbReference type="InterPro" id="IPR019034">
    <property type="entry name" value="UPF0390"/>
</dbReference>
<dbReference type="RefSeq" id="XP_016606015.1">
    <property type="nucleotide sequence ID" value="XM_016755152.1"/>
</dbReference>
<dbReference type="OrthoDB" id="5239630at2759"/>
<dbReference type="GeneID" id="27690227"/>
<dbReference type="OMA" id="GSADKMQ"/>
<organism evidence="2 3">
    <name type="scientific">Spizellomyces punctatus (strain DAOM BR117)</name>
    <dbReference type="NCBI Taxonomy" id="645134"/>
    <lineage>
        <taxon>Eukaryota</taxon>
        <taxon>Fungi</taxon>
        <taxon>Fungi incertae sedis</taxon>
        <taxon>Chytridiomycota</taxon>
        <taxon>Chytridiomycota incertae sedis</taxon>
        <taxon>Chytridiomycetes</taxon>
        <taxon>Spizellomycetales</taxon>
        <taxon>Spizellomycetaceae</taxon>
        <taxon>Spizellomyces</taxon>
    </lineage>
</organism>
<keyword evidence="3" id="KW-1185">Reference proteome</keyword>
<gene>
    <name evidence="2" type="ORF">SPPG_06964</name>
</gene>
<feature type="region of interest" description="Disordered" evidence="1">
    <location>
        <begin position="1"/>
        <end position="37"/>
    </location>
</feature>
<name>A0A0L0H8W1_SPIPD</name>
<reference evidence="2 3" key="1">
    <citation type="submission" date="2009-08" db="EMBL/GenBank/DDBJ databases">
        <title>The Genome Sequence of Spizellomyces punctatus strain DAOM BR117.</title>
        <authorList>
            <consortium name="The Broad Institute Genome Sequencing Platform"/>
            <person name="Russ C."/>
            <person name="Cuomo C."/>
            <person name="Shea T."/>
            <person name="Young S.K."/>
            <person name="Zeng Q."/>
            <person name="Koehrsen M."/>
            <person name="Haas B."/>
            <person name="Borodovsky M."/>
            <person name="Guigo R."/>
            <person name="Alvarado L."/>
            <person name="Berlin A."/>
            <person name="Bochicchio J."/>
            <person name="Borenstein D."/>
            <person name="Chapman S."/>
            <person name="Chen Z."/>
            <person name="Engels R."/>
            <person name="Freedman E."/>
            <person name="Gellesch M."/>
            <person name="Goldberg J."/>
            <person name="Griggs A."/>
            <person name="Gujja S."/>
            <person name="Heiman D."/>
            <person name="Hepburn T."/>
            <person name="Howarth C."/>
            <person name="Jen D."/>
            <person name="Larson L."/>
            <person name="Lewis B."/>
            <person name="Mehta T."/>
            <person name="Park D."/>
            <person name="Pearson M."/>
            <person name="Roberts A."/>
            <person name="Saif S."/>
            <person name="Shenoy N."/>
            <person name="Sisk P."/>
            <person name="Stolte C."/>
            <person name="Sykes S."/>
            <person name="Thomson T."/>
            <person name="Walk T."/>
            <person name="White J."/>
            <person name="Yandava C."/>
            <person name="Burger G."/>
            <person name="Gray M.W."/>
            <person name="Holland P.W.H."/>
            <person name="King N."/>
            <person name="Lang F.B.F."/>
            <person name="Roger A.J."/>
            <person name="Ruiz-Trillo I."/>
            <person name="Lander E."/>
            <person name="Nusbaum C."/>
        </authorList>
    </citation>
    <scope>NUCLEOTIDE SEQUENCE [LARGE SCALE GENOMIC DNA]</scope>
    <source>
        <strain evidence="2 3">DAOM BR117</strain>
    </source>
</reference>
<protein>
    <submittedName>
        <fullName evidence="2">Uncharacterized protein</fullName>
    </submittedName>
</protein>
<dbReference type="InParanoid" id="A0A0L0H8W1"/>
<proteinExistence type="predicted"/>
<dbReference type="Pfam" id="PF09495">
    <property type="entry name" value="DUF2462"/>
    <property type="match status" value="1"/>
</dbReference>
<accession>A0A0L0H8W1</accession>
<dbReference type="VEuPathDB" id="FungiDB:SPPG_06964"/>
<dbReference type="AlphaFoldDB" id="A0A0L0H8W1"/>
<evidence type="ECO:0000313" key="2">
    <source>
        <dbReference type="EMBL" id="KNC97975.1"/>
    </source>
</evidence>